<dbReference type="EMBL" id="PDSK01000161">
    <property type="protein sequence ID" value="PIE31238.1"/>
    <property type="molecule type" value="Genomic_DNA"/>
</dbReference>
<gene>
    <name evidence="1" type="ORF">CSA56_18940</name>
</gene>
<proteinExistence type="predicted"/>
<organism evidence="1 2">
    <name type="scientific">candidate division KSB3 bacterium</name>
    <dbReference type="NCBI Taxonomy" id="2044937"/>
    <lineage>
        <taxon>Bacteria</taxon>
        <taxon>candidate division KSB3</taxon>
    </lineage>
</organism>
<name>A0A2G6K6C3_9BACT</name>
<dbReference type="Proteomes" id="UP000230821">
    <property type="component" value="Unassembled WGS sequence"/>
</dbReference>
<protein>
    <submittedName>
        <fullName evidence="1">Uncharacterized protein</fullName>
    </submittedName>
</protein>
<reference evidence="1 2" key="1">
    <citation type="submission" date="2017-10" db="EMBL/GenBank/DDBJ databases">
        <title>Novel microbial diversity and functional potential in the marine mammal oral microbiome.</title>
        <authorList>
            <person name="Dudek N.K."/>
            <person name="Sun C.L."/>
            <person name="Burstein D."/>
            <person name="Kantor R.S."/>
            <person name="Aliaga Goltsman D.S."/>
            <person name="Bik E.M."/>
            <person name="Thomas B.C."/>
            <person name="Banfield J.F."/>
            <person name="Relman D.A."/>
        </authorList>
    </citation>
    <scope>NUCLEOTIDE SEQUENCE [LARGE SCALE GENOMIC DNA]</scope>
    <source>
        <strain evidence="1">DOLJORAL78_47_16</strain>
    </source>
</reference>
<evidence type="ECO:0000313" key="2">
    <source>
        <dbReference type="Proteomes" id="UP000230821"/>
    </source>
</evidence>
<sequence length="147" mass="16096">MSNKMLVLTDPALRNFDIIARRKWVRLHITAHDAGPYVQHPVDEGMRKKKSGSSERQCRKGMATPRVPRVPALRMAGCVLTGAGTGNRGDCANGGARRGLVPRPGWRGCFSTSTVPGFAAHERLRTDRCSVGTSERYCETTTTLEEA</sequence>
<evidence type="ECO:0000313" key="1">
    <source>
        <dbReference type="EMBL" id="PIE31238.1"/>
    </source>
</evidence>
<comment type="caution">
    <text evidence="1">The sequence shown here is derived from an EMBL/GenBank/DDBJ whole genome shotgun (WGS) entry which is preliminary data.</text>
</comment>
<accession>A0A2G6K6C3</accession>
<dbReference type="AlphaFoldDB" id="A0A2G6K6C3"/>